<dbReference type="PANTHER" id="PTHR21342:SF0">
    <property type="entry name" value="BIFUNCTIONAL NMN ADENYLYLTRANSFERASE_NUDIX HYDROLASE"/>
    <property type="match status" value="1"/>
</dbReference>
<dbReference type="Gene3D" id="3.40.50.620">
    <property type="entry name" value="HUPs"/>
    <property type="match status" value="1"/>
</dbReference>
<dbReference type="InterPro" id="IPR014729">
    <property type="entry name" value="Rossmann-like_a/b/a_fold"/>
</dbReference>
<dbReference type="Pfam" id="PF01467">
    <property type="entry name" value="CTP_transf_like"/>
    <property type="match status" value="1"/>
</dbReference>
<name>A0A2V2MZ03_9EURY</name>
<dbReference type="GO" id="GO:0005737">
    <property type="term" value="C:cytoplasm"/>
    <property type="evidence" value="ECO:0007669"/>
    <property type="project" value="UniProtKB-SubCell"/>
</dbReference>
<evidence type="ECO:0000256" key="9">
    <source>
        <dbReference type="NCBIfam" id="TIGR01527"/>
    </source>
</evidence>
<evidence type="ECO:0000313" key="11">
    <source>
        <dbReference type="EMBL" id="PWR72699.1"/>
    </source>
</evidence>
<dbReference type="NCBIfam" id="NF002243">
    <property type="entry name" value="PRK01153.1"/>
    <property type="match status" value="1"/>
</dbReference>
<dbReference type="InterPro" id="IPR006418">
    <property type="entry name" value="NMN_Atrans_arc"/>
</dbReference>
<evidence type="ECO:0000313" key="12">
    <source>
        <dbReference type="Proteomes" id="UP000245657"/>
    </source>
</evidence>
<dbReference type="NCBIfam" id="TIGR01527">
    <property type="entry name" value="arch_NMN_Atrans"/>
    <property type="match status" value="1"/>
</dbReference>
<evidence type="ECO:0000256" key="6">
    <source>
        <dbReference type="ARBA" id="ARBA00022840"/>
    </source>
</evidence>
<keyword evidence="4 8" id="KW-0548">Nucleotidyltransferase</keyword>
<dbReference type="GO" id="GO:0005524">
    <property type="term" value="F:ATP binding"/>
    <property type="evidence" value="ECO:0007669"/>
    <property type="project" value="UniProtKB-KW"/>
</dbReference>
<dbReference type="HAMAP" id="MF_00243">
    <property type="entry name" value="NMN_adenylyltr"/>
    <property type="match status" value="1"/>
</dbReference>
<keyword evidence="8" id="KW-0963">Cytoplasm</keyword>
<dbReference type="GO" id="GO:0000309">
    <property type="term" value="F:nicotinamide-nucleotide adenylyltransferase activity"/>
    <property type="evidence" value="ECO:0007669"/>
    <property type="project" value="UniProtKB-UniRule"/>
</dbReference>
<accession>A0A2V2MZ03</accession>
<comment type="subcellular location">
    <subcellularLocation>
        <location evidence="8">Cytoplasm</location>
    </subcellularLocation>
</comment>
<evidence type="ECO:0000259" key="10">
    <source>
        <dbReference type="Pfam" id="PF01467"/>
    </source>
</evidence>
<comment type="catalytic activity">
    <reaction evidence="8">
        <text>beta-nicotinamide D-ribonucleotide + ATP + H(+) = diphosphate + NAD(+)</text>
        <dbReference type="Rhea" id="RHEA:21360"/>
        <dbReference type="ChEBI" id="CHEBI:14649"/>
        <dbReference type="ChEBI" id="CHEBI:15378"/>
        <dbReference type="ChEBI" id="CHEBI:30616"/>
        <dbReference type="ChEBI" id="CHEBI:33019"/>
        <dbReference type="ChEBI" id="CHEBI:57540"/>
        <dbReference type="EC" id="2.7.7.1"/>
    </reaction>
</comment>
<comment type="caution">
    <text evidence="11">The sequence shown here is derived from an EMBL/GenBank/DDBJ whole genome shotgun (WGS) entry which is preliminary data.</text>
</comment>
<evidence type="ECO:0000256" key="7">
    <source>
        <dbReference type="ARBA" id="ARBA00023027"/>
    </source>
</evidence>
<evidence type="ECO:0000256" key="2">
    <source>
        <dbReference type="ARBA" id="ARBA00022642"/>
    </source>
</evidence>
<keyword evidence="6 8" id="KW-0067">ATP-binding</keyword>
<dbReference type="GeneID" id="97548613"/>
<keyword evidence="5 8" id="KW-0547">Nucleotide-binding</keyword>
<evidence type="ECO:0000256" key="3">
    <source>
        <dbReference type="ARBA" id="ARBA00022679"/>
    </source>
</evidence>
<dbReference type="EC" id="2.7.7.1" evidence="8 9"/>
<keyword evidence="3 8" id="KW-0808">Transferase</keyword>
<feature type="domain" description="Cytidyltransferase-like" evidence="10">
    <location>
        <begin position="5"/>
        <end position="133"/>
    </location>
</feature>
<keyword evidence="2 8" id="KW-0662">Pyridine nucleotide biosynthesis</keyword>
<dbReference type="PANTHER" id="PTHR21342">
    <property type="entry name" value="PHOSPHOPANTETHEINE ADENYLYLTRANSFERASE"/>
    <property type="match status" value="1"/>
</dbReference>
<reference evidence="11 12" key="1">
    <citation type="submission" date="2018-05" db="EMBL/GenBank/DDBJ databases">
        <title>Draft genome of Methanospirillum lacunae Ki8-1.</title>
        <authorList>
            <person name="Dueholm M.S."/>
            <person name="Nielsen P.H."/>
            <person name="Bakmann L.F."/>
            <person name="Otzen D.E."/>
        </authorList>
    </citation>
    <scope>NUCLEOTIDE SEQUENCE [LARGE SCALE GENOMIC DNA]</scope>
    <source>
        <strain evidence="11 12">Ki8-1</strain>
    </source>
</reference>
<evidence type="ECO:0000256" key="4">
    <source>
        <dbReference type="ARBA" id="ARBA00022695"/>
    </source>
</evidence>
<dbReference type="EMBL" id="QGMY01000006">
    <property type="protein sequence ID" value="PWR72699.1"/>
    <property type="molecule type" value="Genomic_DNA"/>
</dbReference>
<dbReference type="AlphaFoldDB" id="A0A2V2MZ03"/>
<dbReference type="InterPro" id="IPR004821">
    <property type="entry name" value="Cyt_trans-like"/>
</dbReference>
<dbReference type="Proteomes" id="UP000245657">
    <property type="component" value="Unassembled WGS sequence"/>
</dbReference>
<dbReference type="RefSeq" id="WP_109968210.1">
    <property type="nucleotide sequence ID" value="NZ_CP176093.1"/>
</dbReference>
<gene>
    <name evidence="11" type="ORF">DK846_06990</name>
</gene>
<sequence>MKRAFYIGRFQPFHNGHLTVIDRITREADELIIGIGSAQLSHDLENPFTAGERVLMITRALEGLCCPYYVIPIEDIKRNALWVAHITSMTPPFDTVYTSNPLVIRLFSEAGIPVCSPSMFKRESHSGTSIRDRMRAGKPWERLVPSAVVDVIHEIHGIDRIRDLDRDDGDPKIEYLSGEDHV</sequence>
<dbReference type="GO" id="GO:0009435">
    <property type="term" value="P:NAD+ biosynthetic process"/>
    <property type="evidence" value="ECO:0007669"/>
    <property type="project" value="UniProtKB-UniRule"/>
</dbReference>
<comment type="similarity">
    <text evidence="1 8">Belongs to the archaeal NMN adenylyltransferase family.</text>
</comment>
<dbReference type="SUPFAM" id="SSF52374">
    <property type="entry name" value="Nucleotidylyl transferase"/>
    <property type="match status" value="1"/>
</dbReference>
<proteinExistence type="inferred from homology"/>
<comment type="pathway">
    <text evidence="8">Cofactor biosynthesis; NAD(+) biosynthesis; NAD(+) from nicotinamide D-ribonucleotide: step 1/1.</text>
</comment>
<evidence type="ECO:0000256" key="8">
    <source>
        <dbReference type="HAMAP-Rule" id="MF_00243"/>
    </source>
</evidence>
<keyword evidence="12" id="KW-1185">Reference proteome</keyword>
<protein>
    <recommendedName>
        <fullName evidence="8 9">Nicotinamide-nucleotide adenylyltransferase</fullName>
        <ecNumber evidence="8 9">2.7.7.1</ecNumber>
    </recommendedName>
    <alternativeName>
        <fullName evidence="8">NAD(+) diphosphorylase</fullName>
    </alternativeName>
    <alternativeName>
        <fullName evidence="8">NAD(+) pyrophosphorylase</fullName>
    </alternativeName>
    <alternativeName>
        <fullName evidence="8">NMN adenylyltransferase</fullName>
    </alternativeName>
</protein>
<evidence type="ECO:0000256" key="5">
    <source>
        <dbReference type="ARBA" id="ARBA00022741"/>
    </source>
</evidence>
<evidence type="ECO:0000256" key="1">
    <source>
        <dbReference type="ARBA" id="ARBA00010124"/>
    </source>
</evidence>
<dbReference type="NCBIfam" id="TIGR00125">
    <property type="entry name" value="cyt_tran_rel"/>
    <property type="match status" value="1"/>
</dbReference>
<dbReference type="OrthoDB" id="264480at2157"/>
<organism evidence="11 12">
    <name type="scientific">Methanospirillum lacunae</name>
    <dbReference type="NCBI Taxonomy" id="668570"/>
    <lineage>
        <taxon>Archaea</taxon>
        <taxon>Methanobacteriati</taxon>
        <taxon>Methanobacteriota</taxon>
        <taxon>Stenosarchaea group</taxon>
        <taxon>Methanomicrobia</taxon>
        <taxon>Methanomicrobiales</taxon>
        <taxon>Methanospirillaceae</taxon>
        <taxon>Methanospirillum</taxon>
    </lineage>
</organism>
<keyword evidence="7 8" id="KW-0520">NAD</keyword>
<dbReference type="UniPathway" id="UPA00253">
    <property type="reaction ID" value="UER00600"/>
</dbReference>